<dbReference type="InterPro" id="IPR023299">
    <property type="entry name" value="ATPase_P-typ_cyto_dom_N"/>
</dbReference>
<evidence type="ECO:0000256" key="2">
    <source>
        <dbReference type="ARBA" id="ARBA00022692"/>
    </source>
</evidence>
<dbReference type="VEuPathDB" id="MicrosporidiaDB:NAPIS_ORF01176"/>
<dbReference type="EMBL" id="KE647162">
    <property type="protein sequence ID" value="EQB61252.1"/>
    <property type="molecule type" value="Genomic_DNA"/>
</dbReference>
<dbReference type="GO" id="GO:0005768">
    <property type="term" value="C:endosome"/>
    <property type="evidence" value="ECO:0007669"/>
    <property type="project" value="TreeGrafter"/>
</dbReference>
<evidence type="ECO:0000313" key="6">
    <source>
        <dbReference type="Proteomes" id="UP000053780"/>
    </source>
</evidence>
<evidence type="ECO:0000256" key="4">
    <source>
        <dbReference type="ARBA" id="ARBA00023136"/>
    </source>
</evidence>
<dbReference type="PANTHER" id="PTHR24092">
    <property type="entry name" value="PROBABLE PHOSPHOLIPID-TRANSPORTING ATPASE"/>
    <property type="match status" value="1"/>
</dbReference>
<reference evidence="5 6" key="1">
    <citation type="journal article" date="2013" name="BMC Genomics">
        <title>Genome sequencing and comparative genomics of honey bee microsporidia, Nosema apis reveal novel insights into host-parasite interactions.</title>
        <authorList>
            <person name="Chen Yp."/>
            <person name="Pettis J.S."/>
            <person name="Zhao Y."/>
            <person name="Liu X."/>
            <person name="Tallon L.J."/>
            <person name="Sadzewicz L.D."/>
            <person name="Li R."/>
            <person name="Zheng H."/>
            <person name="Huang S."/>
            <person name="Zhang X."/>
            <person name="Hamilton M.C."/>
            <person name="Pernal S.F."/>
            <person name="Melathopoulos A.P."/>
            <person name="Yan X."/>
            <person name="Evans J.D."/>
        </authorList>
    </citation>
    <scope>NUCLEOTIDE SEQUENCE [LARGE SCALE GENOMIC DNA]</scope>
    <source>
        <strain evidence="5 6">BRL 01</strain>
    </source>
</reference>
<dbReference type="NCBIfam" id="TIGR01494">
    <property type="entry name" value="ATPase_P-type"/>
    <property type="match status" value="1"/>
</dbReference>
<dbReference type="GO" id="GO:0006890">
    <property type="term" value="P:retrograde vesicle-mediated transport, Golgi to endoplasmic reticulum"/>
    <property type="evidence" value="ECO:0007669"/>
    <property type="project" value="TreeGrafter"/>
</dbReference>
<keyword evidence="6" id="KW-1185">Reference proteome</keyword>
<dbReference type="OrthoDB" id="377733at2759"/>
<proteinExistence type="predicted"/>
<dbReference type="InterPro" id="IPR018303">
    <property type="entry name" value="ATPase_P-typ_P_site"/>
</dbReference>
<keyword evidence="2" id="KW-0812">Transmembrane</keyword>
<keyword evidence="4" id="KW-0472">Membrane</keyword>
<dbReference type="GO" id="GO:0005886">
    <property type="term" value="C:plasma membrane"/>
    <property type="evidence" value="ECO:0007669"/>
    <property type="project" value="TreeGrafter"/>
</dbReference>
<organism evidence="5 6">
    <name type="scientific">Vairimorpha apis BRL 01</name>
    <dbReference type="NCBI Taxonomy" id="1037528"/>
    <lineage>
        <taxon>Eukaryota</taxon>
        <taxon>Fungi</taxon>
        <taxon>Fungi incertae sedis</taxon>
        <taxon>Microsporidia</taxon>
        <taxon>Nosematidae</taxon>
        <taxon>Vairimorpha</taxon>
    </lineage>
</organism>
<comment type="subcellular location">
    <subcellularLocation>
        <location evidence="1">Membrane</location>
    </subcellularLocation>
</comment>
<dbReference type="InterPro" id="IPR001757">
    <property type="entry name" value="P_typ_ATPase"/>
</dbReference>
<evidence type="ECO:0000256" key="3">
    <source>
        <dbReference type="ARBA" id="ARBA00022989"/>
    </source>
</evidence>
<gene>
    <name evidence="5" type="ORF">NAPIS_ORF01176</name>
</gene>
<dbReference type="Gene3D" id="3.40.1110.10">
    <property type="entry name" value="Calcium-transporting ATPase, cytoplasmic domain N"/>
    <property type="match status" value="1"/>
</dbReference>
<dbReference type="Gene3D" id="2.70.150.10">
    <property type="entry name" value="Calcium-transporting ATPase, cytoplasmic transduction domain A"/>
    <property type="match status" value="1"/>
</dbReference>
<sequence>MVILKTADSTGQLFIRTDQLDGETDWKLRSSVGITQKCDLSELEDFTILAEEPNKDIYQFNGSISKNEAFLINEIKEETYNFGFFSKLKHLFDKKNEEVIPLSSTDSVDWLIENKNTDLEEEMMKTVEIKKYQENKNELDDNFLCKNDKIIDLKKVSIIQSGTSSLQTKSLSIAGLSLENMIWMNTVIATCSVVGCVVYTGNDTKAMINTSKPRNKIGQFDLELDMYSKFLGITSAVVAGVFAYMKGFNSNSLVAYVRFLVLFSSVIPLSLKVTIDMARYVYSYFIANDKIILNTIVRNSSLPEELGRISYFLTDKTGTLTKNEMEMKKIHLGTICYTQDLNEEITKKMARFLSNRTKDINIFNRNKRDINNRLFELIEGLCVCHNVTPVINDQKIVYQASSPDEIAIVKWTESIGMKLFKRNKTSITILDPLNDEKVYEILYIFPFTSETKRMGIIVKYENQIMFFMKGADVVMNRIVQPTDWTDEETENMARDGLRTLIIGKKFYLMKNFLILKKIREG</sequence>
<dbReference type="SUPFAM" id="SSF81665">
    <property type="entry name" value="Calcium ATPase, transmembrane domain M"/>
    <property type="match status" value="1"/>
</dbReference>
<evidence type="ECO:0000313" key="5">
    <source>
        <dbReference type="EMBL" id="EQB61252.1"/>
    </source>
</evidence>
<dbReference type="Pfam" id="PF13246">
    <property type="entry name" value="Cation_ATPase"/>
    <property type="match status" value="1"/>
</dbReference>
<dbReference type="GO" id="GO:0005802">
    <property type="term" value="C:trans-Golgi network"/>
    <property type="evidence" value="ECO:0007669"/>
    <property type="project" value="TreeGrafter"/>
</dbReference>
<dbReference type="GO" id="GO:0005524">
    <property type="term" value="F:ATP binding"/>
    <property type="evidence" value="ECO:0007669"/>
    <property type="project" value="InterPro"/>
</dbReference>
<dbReference type="GO" id="GO:0016887">
    <property type="term" value="F:ATP hydrolysis activity"/>
    <property type="evidence" value="ECO:0007669"/>
    <property type="project" value="InterPro"/>
</dbReference>
<name>T0L120_9MICR</name>
<dbReference type="Proteomes" id="UP000053780">
    <property type="component" value="Unassembled WGS sequence"/>
</dbReference>
<dbReference type="AlphaFoldDB" id="T0L120"/>
<keyword evidence="3" id="KW-1133">Transmembrane helix</keyword>
<accession>T0L120</accession>
<dbReference type="HOGENOM" id="CLU_522839_0_0_1"/>
<evidence type="ECO:0000256" key="1">
    <source>
        <dbReference type="ARBA" id="ARBA00004370"/>
    </source>
</evidence>
<dbReference type="InterPro" id="IPR023298">
    <property type="entry name" value="ATPase_P-typ_TM_dom_sf"/>
</dbReference>
<protein>
    <submittedName>
        <fullName evidence="5">Phospholipid-transporting atpase</fullName>
    </submittedName>
</protein>
<dbReference type="SUPFAM" id="SSF81660">
    <property type="entry name" value="Metal cation-transporting ATPase, ATP-binding domain N"/>
    <property type="match status" value="1"/>
</dbReference>
<dbReference type="PANTHER" id="PTHR24092:SF5">
    <property type="entry name" value="PHOSPHOLIPID-TRANSPORTING ATPASE"/>
    <property type="match status" value="1"/>
</dbReference>
<dbReference type="GO" id="GO:0140326">
    <property type="term" value="F:ATPase-coupled intramembrane lipid transporter activity"/>
    <property type="evidence" value="ECO:0007669"/>
    <property type="project" value="TreeGrafter"/>
</dbReference>
<dbReference type="GO" id="GO:0045332">
    <property type="term" value="P:phospholipid translocation"/>
    <property type="evidence" value="ECO:0007669"/>
    <property type="project" value="TreeGrafter"/>
</dbReference>
<dbReference type="GO" id="GO:0006897">
    <property type="term" value="P:endocytosis"/>
    <property type="evidence" value="ECO:0007669"/>
    <property type="project" value="TreeGrafter"/>
</dbReference>
<dbReference type="PROSITE" id="PS00154">
    <property type="entry name" value="ATPASE_E1_E2"/>
    <property type="match status" value="1"/>
</dbReference>